<accession>A0ABU8MRG7</accession>
<sequence length="272" mass="26774">MSAVAALLAGSAALALWPAAPAPARVRGLGVVGGPGGRAGRPWRRPPVVLAVVGALAGAGLVAGPGGAVAAGVVGAVLLRARRARRRDADRRAAVAGLADGLAGFAAELRAGHPPASAAAAASRDAHPVCTRALTLVEATARLGGDVPTALRAHAEGDALAGGHVRRLADAWSLAERHGIGLAGLAEAVAEDLRARGRFDGRLAAHLAGPRTTASVLAGLPVVGLLLGQLMGARPWAVLTGSGLGQGLLVAGAVLVAAGLEWSAHLTARVVR</sequence>
<dbReference type="RefSeq" id="WP_337696126.1">
    <property type="nucleotide sequence ID" value="NZ_JBBEGN010000008.1"/>
</dbReference>
<evidence type="ECO:0000256" key="6">
    <source>
        <dbReference type="SAM" id="Phobius"/>
    </source>
</evidence>
<keyword evidence="5 6" id="KW-0472">Membrane</keyword>
<evidence type="ECO:0000256" key="4">
    <source>
        <dbReference type="ARBA" id="ARBA00022989"/>
    </source>
</evidence>
<dbReference type="Proteomes" id="UP001385809">
    <property type="component" value="Unassembled WGS sequence"/>
</dbReference>
<evidence type="ECO:0000313" key="8">
    <source>
        <dbReference type="EMBL" id="MEJ2869548.1"/>
    </source>
</evidence>
<comment type="subcellular location">
    <subcellularLocation>
        <location evidence="1">Cell membrane</location>
        <topology evidence="1">Multi-pass membrane protein</topology>
    </subcellularLocation>
</comment>
<evidence type="ECO:0000259" key="7">
    <source>
        <dbReference type="Pfam" id="PF00482"/>
    </source>
</evidence>
<keyword evidence="2" id="KW-1003">Cell membrane</keyword>
<feature type="transmembrane region" description="Helical" evidence="6">
    <location>
        <begin position="244"/>
        <end position="264"/>
    </location>
</feature>
<protein>
    <submittedName>
        <fullName evidence="8">Type II secretion system F family protein</fullName>
    </submittedName>
</protein>
<feature type="domain" description="Type II secretion system protein GspF" evidence="7">
    <location>
        <begin position="105"/>
        <end position="226"/>
    </location>
</feature>
<keyword evidence="4 6" id="KW-1133">Transmembrane helix</keyword>
<dbReference type="InterPro" id="IPR018076">
    <property type="entry name" value="T2SS_GspF_dom"/>
</dbReference>
<organism evidence="8 9">
    <name type="scientific">Actinomycetospora aurantiaca</name>
    <dbReference type="NCBI Taxonomy" id="3129233"/>
    <lineage>
        <taxon>Bacteria</taxon>
        <taxon>Bacillati</taxon>
        <taxon>Actinomycetota</taxon>
        <taxon>Actinomycetes</taxon>
        <taxon>Pseudonocardiales</taxon>
        <taxon>Pseudonocardiaceae</taxon>
        <taxon>Actinomycetospora</taxon>
    </lineage>
</organism>
<evidence type="ECO:0000256" key="1">
    <source>
        <dbReference type="ARBA" id="ARBA00004651"/>
    </source>
</evidence>
<feature type="transmembrane region" description="Helical" evidence="6">
    <location>
        <begin position="212"/>
        <end position="232"/>
    </location>
</feature>
<dbReference type="Pfam" id="PF00482">
    <property type="entry name" value="T2SSF"/>
    <property type="match status" value="1"/>
</dbReference>
<evidence type="ECO:0000256" key="2">
    <source>
        <dbReference type="ARBA" id="ARBA00022475"/>
    </source>
</evidence>
<evidence type="ECO:0000256" key="5">
    <source>
        <dbReference type="ARBA" id="ARBA00023136"/>
    </source>
</evidence>
<proteinExistence type="predicted"/>
<comment type="caution">
    <text evidence="8">The sequence shown here is derived from an EMBL/GenBank/DDBJ whole genome shotgun (WGS) entry which is preliminary data.</text>
</comment>
<gene>
    <name evidence="8" type="ORF">WCD74_17360</name>
</gene>
<dbReference type="PANTHER" id="PTHR35007">
    <property type="entry name" value="INTEGRAL MEMBRANE PROTEIN-RELATED"/>
    <property type="match status" value="1"/>
</dbReference>
<dbReference type="PANTHER" id="PTHR35007:SF4">
    <property type="entry name" value="CONSERVED TRANSMEMBRANE PROTEIN-RELATED"/>
    <property type="match status" value="1"/>
</dbReference>
<keyword evidence="3 6" id="KW-0812">Transmembrane</keyword>
<evidence type="ECO:0000256" key="3">
    <source>
        <dbReference type="ARBA" id="ARBA00022692"/>
    </source>
</evidence>
<feature type="transmembrane region" description="Helical" evidence="6">
    <location>
        <begin position="48"/>
        <end position="79"/>
    </location>
</feature>
<keyword evidence="9" id="KW-1185">Reference proteome</keyword>
<dbReference type="EMBL" id="JBBEGN010000008">
    <property type="protein sequence ID" value="MEJ2869548.1"/>
    <property type="molecule type" value="Genomic_DNA"/>
</dbReference>
<reference evidence="8 9" key="1">
    <citation type="submission" date="2024-03" db="EMBL/GenBank/DDBJ databases">
        <title>Actinomycetospora sp. OC33-EN08, a novel actinomycete isolated from wild orchid (Aerides multiflora).</title>
        <authorList>
            <person name="Suriyachadkun C."/>
        </authorList>
    </citation>
    <scope>NUCLEOTIDE SEQUENCE [LARGE SCALE GENOMIC DNA]</scope>
    <source>
        <strain evidence="8 9">OC33-EN08</strain>
    </source>
</reference>
<evidence type="ECO:0000313" key="9">
    <source>
        <dbReference type="Proteomes" id="UP001385809"/>
    </source>
</evidence>
<name>A0ABU8MRG7_9PSEU</name>